<dbReference type="EMBL" id="CABPSO010000013">
    <property type="protein sequence ID" value="VVE70415.1"/>
    <property type="molecule type" value="Genomic_DNA"/>
</dbReference>
<dbReference type="InterPro" id="IPR013216">
    <property type="entry name" value="Methyltransf_11"/>
</dbReference>
<keyword evidence="2" id="KW-0489">Methyltransferase</keyword>
<dbReference type="KEGG" id="ppnm:LV28_08075"/>
<dbReference type="Proteomes" id="UP000254573">
    <property type="component" value="Unassembled WGS sequence"/>
</dbReference>
<dbReference type="STRING" id="93220.A6P55_05240"/>
<dbReference type="InterPro" id="IPR029063">
    <property type="entry name" value="SAM-dependent_MTases_sf"/>
</dbReference>
<evidence type="ECO:0000259" key="1">
    <source>
        <dbReference type="Pfam" id="PF08241"/>
    </source>
</evidence>
<sequence>MTDRDNVFAGSLPECYDTLMVPLIFDAYAADMAARVAESSPGSVLETAAGTGALTRALAPKLGADAHYVVTDLNAPMLEFAAARQRGDARLEWKQADALALPFDDEAFDVVVCQFGAMFFPDAVRGYAEARRTLRPGGRFLFSVWDRIEENAFAHEVTQAVAEIFPEDPPRFLARTPHGHFDVERIRQALHLAGFSTVDVETRAKTSVAASAHEVAAAYCFGTRLRDEIDARDPSRFSAALARATAVIAERHGDGRIEGKIQAHFIVATP</sequence>
<dbReference type="GeneID" id="57200029"/>
<dbReference type="SUPFAM" id="SSF53335">
    <property type="entry name" value="S-adenosyl-L-methionine-dependent methyltransferases"/>
    <property type="match status" value="1"/>
</dbReference>
<dbReference type="PANTHER" id="PTHR43591:SF24">
    <property type="entry name" value="2-METHOXY-6-POLYPRENYL-1,4-BENZOQUINOL METHYLASE, MITOCHONDRIAL"/>
    <property type="match status" value="1"/>
</dbReference>
<dbReference type="Proteomes" id="UP000361468">
    <property type="component" value="Unassembled WGS sequence"/>
</dbReference>
<evidence type="ECO:0000313" key="2">
    <source>
        <dbReference type="EMBL" id="SUA76780.1"/>
    </source>
</evidence>
<feature type="domain" description="Methyltransferase type 11" evidence="1">
    <location>
        <begin position="45"/>
        <end position="142"/>
    </location>
</feature>
<dbReference type="GO" id="GO:0043770">
    <property type="term" value="F:demethylmenaquinone methyltransferase activity"/>
    <property type="evidence" value="ECO:0007669"/>
    <property type="project" value="UniProtKB-EC"/>
</dbReference>
<reference evidence="3 5" key="2">
    <citation type="submission" date="2019-08" db="EMBL/GenBank/DDBJ databases">
        <authorList>
            <person name="Peeters C."/>
        </authorList>
    </citation>
    <scope>NUCLEOTIDE SEQUENCE [LARGE SCALE GENOMIC DNA]</scope>
    <source>
        <strain evidence="3 5">LMG 31119</strain>
    </source>
</reference>
<gene>
    <name evidence="2" type="primary">ubiE_1</name>
    <name evidence="2" type="ORF">NCTC13160_01589</name>
    <name evidence="3" type="ORF">PPN31119_03599</name>
</gene>
<dbReference type="AlphaFoldDB" id="A0A378YJQ7"/>
<keyword evidence="2" id="KW-0830">Ubiquinone</keyword>
<reference evidence="2 4" key="1">
    <citation type="submission" date="2018-06" db="EMBL/GenBank/DDBJ databases">
        <authorList>
            <consortium name="Pathogen Informatics"/>
            <person name="Doyle S."/>
        </authorList>
    </citation>
    <scope>NUCLEOTIDE SEQUENCE [LARGE SCALE GENOMIC DNA]</scope>
    <source>
        <strain evidence="2 4">NCTC13160</strain>
    </source>
</reference>
<dbReference type="Gene3D" id="3.40.50.150">
    <property type="entry name" value="Vaccinia Virus protein VP39"/>
    <property type="match status" value="1"/>
</dbReference>
<evidence type="ECO:0000313" key="5">
    <source>
        <dbReference type="Proteomes" id="UP000361468"/>
    </source>
</evidence>
<organism evidence="2 4">
    <name type="scientific">Pandoraea pnomenusa</name>
    <dbReference type="NCBI Taxonomy" id="93220"/>
    <lineage>
        <taxon>Bacteria</taxon>
        <taxon>Pseudomonadati</taxon>
        <taxon>Pseudomonadota</taxon>
        <taxon>Betaproteobacteria</taxon>
        <taxon>Burkholderiales</taxon>
        <taxon>Burkholderiaceae</taxon>
        <taxon>Pandoraea</taxon>
    </lineage>
</organism>
<name>A0A378YJQ7_9BURK</name>
<dbReference type="EC" id="2.1.1.163" evidence="2"/>
<dbReference type="GO" id="GO:0008757">
    <property type="term" value="F:S-adenosylmethionine-dependent methyltransferase activity"/>
    <property type="evidence" value="ECO:0007669"/>
    <property type="project" value="InterPro"/>
</dbReference>
<dbReference type="KEGG" id="ppno:DA70_22645"/>
<dbReference type="CDD" id="cd02440">
    <property type="entry name" value="AdoMet_MTases"/>
    <property type="match status" value="1"/>
</dbReference>
<dbReference type="RefSeq" id="WP_023594817.1">
    <property type="nucleotide sequence ID" value="NC_023018.2"/>
</dbReference>
<dbReference type="KEGG" id="prb:X636_04025"/>
<evidence type="ECO:0000313" key="3">
    <source>
        <dbReference type="EMBL" id="VVE70415.1"/>
    </source>
</evidence>
<proteinExistence type="predicted"/>
<dbReference type="Pfam" id="PF08241">
    <property type="entry name" value="Methyltransf_11"/>
    <property type="match status" value="1"/>
</dbReference>
<evidence type="ECO:0000313" key="4">
    <source>
        <dbReference type="Proteomes" id="UP000254573"/>
    </source>
</evidence>
<keyword evidence="2" id="KW-0808">Transferase</keyword>
<dbReference type="OrthoDB" id="529208at2"/>
<dbReference type="GO" id="GO:0032259">
    <property type="term" value="P:methylation"/>
    <property type="evidence" value="ECO:0007669"/>
    <property type="project" value="UniProtKB-KW"/>
</dbReference>
<accession>A0A378YJQ7</accession>
<dbReference type="EMBL" id="UGSG01000001">
    <property type="protein sequence ID" value="SUA76780.1"/>
    <property type="molecule type" value="Genomic_DNA"/>
</dbReference>
<dbReference type="PANTHER" id="PTHR43591">
    <property type="entry name" value="METHYLTRANSFERASE"/>
    <property type="match status" value="1"/>
</dbReference>
<protein>
    <submittedName>
        <fullName evidence="3">SAM-dependent methyltransferase</fullName>
    </submittedName>
    <submittedName>
        <fullName evidence="2">Ubiquinone/menaquinone biosynthesis methyltransferase ubiE</fullName>
        <ecNumber evidence="2">2.1.1.163</ecNumber>
    </submittedName>
</protein>
<keyword evidence="5" id="KW-1185">Reference proteome</keyword>